<comment type="caution">
    <text evidence="4">The sequence shown here is derived from an EMBL/GenBank/DDBJ whole genome shotgun (WGS) entry which is preliminary data.</text>
</comment>
<sequence>MTVDPVGALLGAAVCGAAGAGVPALIARMRDPRYASVAALPGLAWRAAVVAALSGAVLGGAVGLDWPLLFLLPLVPVGVALAFIDLRTHLLPTRLIWPTLAVTAVLAAVAALADGEPRAFLHAVVGGVAVFAFFHVLWWIYPSGMGYGDVRLSAVVGLVLGYVGWGALVVGVYGGFLVFAVIGVLRAGARRDRSVLRTPLPFGPFLLGGVLAGVALGPSTWSHLVGG</sequence>
<keyword evidence="2" id="KW-0812">Transmembrane</keyword>
<dbReference type="Gene3D" id="1.20.120.1220">
    <property type="match status" value="1"/>
</dbReference>
<protein>
    <recommendedName>
        <fullName evidence="3">Prepilin type IV endopeptidase peptidase domain-containing protein</fullName>
    </recommendedName>
</protein>
<evidence type="ECO:0000256" key="2">
    <source>
        <dbReference type="SAM" id="Phobius"/>
    </source>
</evidence>
<dbReference type="PANTHER" id="PTHR30487">
    <property type="entry name" value="TYPE 4 PREPILIN-LIKE PROTEINS LEADER PEPTIDE-PROCESSING ENZYME"/>
    <property type="match status" value="1"/>
</dbReference>
<organism evidence="4 5">
    <name type="scientific">Nocardioides conyzicola</name>
    <dbReference type="NCBI Taxonomy" id="1651781"/>
    <lineage>
        <taxon>Bacteria</taxon>
        <taxon>Bacillati</taxon>
        <taxon>Actinomycetota</taxon>
        <taxon>Actinomycetes</taxon>
        <taxon>Propionibacteriales</taxon>
        <taxon>Nocardioidaceae</taxon>
        <taxon>Nocardioides</taxon>
    </lineage>
</organism>
<keyword evidence="2" id="KW-1133">Transmembrane helix</keyword>
<feature type="transmembrane region" description="Helical" evidence="2">
    <location>
        <begin position="6"/>
        <end position="26"/>
    </location>
</feature>
<feature type="transmembrane region" description="Helical" evidence="2">
    <location>
        <begin position="152"/>
        <end position="185"/>
    </location>
</feature>
<feature type="transmembrane region" description="Helical" evidence="2">
    <location>
        <begin position="205"/>
        <end position="225"/>
    </location>
</feature>
<feature type="transmembrane region" description="Helical" evidence="2">
    <location>
        <begin position="95"/>
        <end position="113"/>
    </location>
</feature>
<keyword evidence="2" id="KW-0472">Membrane</keyword>
<dbReference type="RefSeq" id="WP_345522908.1">
    <property type="nucleotide sequence ID" value="NZ_BAABKM010000003.1"/>
</dbReference>
<gene>
    <name evidence="4" type="ORF">GCM10023349_36380</name>
</gene>
<comment type="similarity">
    <text evidence="1">Belongs to the peptidase A24 family.</text>
</comment>
<dbReference type="PANTHER" id="PTHR30487:SF0">
    <property type="entry name" value="PREPILIN LEADER PEPTIDASE_N-METHYLTRANSFERASE-RELATED"/>
    <property type="match status" value="1"/>
</dbReference>
<dbReference type="EMBL" id="BAABKM010000003">
    <property type="protein sequence ID" value="GAA4713955.1"/>
    <property type="molecule type" value="Genomic_DNA"/>
</dbReference>
<dbReference type="Proteomes" id="UP001499974">
    <property type="component" value="Unassembled WGS sequence"/>
</dbReference>
<feature type="transmembrane region" description="Helical" evidence="2">
    <location>
        <begin position="66"/>
        <end position="83"/>
    </location>
</feature>
<evidence type="ECO:0000256" key="1">
    <source>
        <dbReference type="ARBA" id="ARBA00005801"/>
    </source>
</evidence>
<dbReference type="InterPro" id="IPR050882">
    <property type="entry name" value="Prepilin_peptidase/N-MTase"/>
</dbReference>
<dbReference type="InterPro" id="IPR000045">
    <property type="entry name" value="Prepilin_IV_endopep_pep"/>
</dbReference>
<proteinExistence type="inferred from homology"/>
<feature type="transmembrane region" description="Helical" evidence="2">
    <location>
        <begin position="38"/>
        <end position="60"/>
    </location>
</feature>
<evidence type="ECO:0000259" key="3">
    <source>
        <dbReference type="Pfam" id="PF01478"/>
    </source>
</evidence>
<evidence type="ECO:0000313" key="4">
    <source>
        <dbReference type="EMBL" id="GAA4713955.1"/>
    </source>
</evidence>
<keyword evidence="5" id="KW-1185">Reference proteome</keyword>
<feature type="transmembrane region" description="Helical" evidence="2">
    <location>
        <begin position="119"/>
        <end position="140"/>
    </location>
</feature>
<feature type="domain" description="Prepilin type IV endopeptidase peptidase" evidence="3">
    <location>
        <begin position="77"/>
        <end position="183"/>
    </location>
</feature>
<dbReference type="Pfam" id="PF01478">
    <property type="entry name" value="Peptidase_A24"/>
    <property type="match status" value="1"/>
</dbReference>
<name>A0ABP8XUT1_9ACTN</name>
<accession>A0ABP8XUT1</accession>
<evidence type="ECO:0000313" key="5">
    <source>
        <dbReference type="Proteomes" id="UP001499974"/>
    </source>
</evidence>
<reference evidence="5" key="1">
    <citation type="journal article" date="2019" name="Int. J. Syst. Evol. Microbiol.">
        <title>The Global Catalogue of Microorganisms (GCM) 10K type strain sequencing project: providing services to taxonomists for standard genome sequencing and annotation.</title>
        <authorList>
            <consortium name="The Broad Institute Genomics Platform"/>
            <consortium name="The Broad Institute Genome Sequencing Center for Infectious Disease"/>
            <person name="Wu L."/>
            <person name="Ma J."/>
        </authorList>
    </citation>
    <scope>NUCLEOTIDE SEQUENCE [LARGE SCALE GENOMIC DNA]</scope>
    <source>
        <strain evidence="5">JCM 18531</strain>
    </source>
</reference>